<evidence type="ECO:0000313" key="4">
    <source>
        <dbReference type="WBParaSite" id="Hba_01101"/>
    </source>
</evidence>
<accession>A0A1I7W8Y2</accession>
<dbReference type="WBParaSite" id="Hba_01101">
    <property type="protein sequence ID" value="Hba_01101"/>
    <property type="gene ID" value="Hba_01101"/>
</dbReference>
<keyword evidence="3" id="KW-1185">Reference proteome</keyword>
<dbReference type="Pfam" id="PF02536">
    <property type="entry name" value="mTERF"/>
    <property type="match status" value="1"/>
</dbReference>
<protein>
    <submittedName>
        <fullName evidence="4">Required for respiratory growth protein 8, mitochondrial</fullName>
    </submittedName>
</protein>
<dbReference type="InterPro" id="IPR038538">
    <property type="entry name" value="MTERF_sf"/>
</dbReference>
<dbReference type="Gene3D" id="1.25.70.10">
    <property type="entry name" value="Transcription termination factor 3, mitochondrial"/>
    <property type="match status" value="1"/>
</dbReference>
<evidence type="ECO:0000256" key="1">
    <source>
        <dbReference type="ARBA" id="ARBA00007692"/>
    </source>
</evidence>
<name>A0A1I7W8Y2_HETBA</name>
<dbReference type="AlphaFoldDB" id="A0A1I7W8Y2"/>
<comment type="similarity">
    <text evidence="1">Belongs to the mTERF family.</text>
</comment>
<organism evidence="3 4">
    <name type="scientific">Heterorhabditis bacteriophora</name>
    <name type="common">Entomopathogenic nematode worm</name>
    <dbReference type="NCBI Taxonomy" id="37862"/>
    <lineage>
        <taxon>Eukaryota</taxon>
        <taxon>Metazoa</taxon>
        <taxon>Ecdysozoa</taxon>
        <taxon>Nematoda</taxon>
        <taxon>Chromadorea</taxon>
        <taxon>Rhabditida</taxon>
        <taxon>Rhabditina</taxon>
        <taxon>Rhabditomorpha</taxon>
        <taxon>Strongyloidea</taxon>
        <taxon>Heterorhabditidae</taxon>
        <taxon>Heterorhabditis</taxon>
    </lineage>
</organism>
<evidence type="ECO:0000256" key="2">
    <source>
        <dbReference type="ARBA" id="ARBA00022946"/>
    </source>
</evidence>
<evidence type="ECO:0000313" key="3">
    <source>
        <dbReference type="Proteomes" id="UP000095283"/>
    </source>
</evidence>
<proteinExistence type="inferred from homology"/>
<sequence length="147" mass="16842">MRRSAAWASLFARHLLLAQRTGSPILHLTAKVCHFFYFTLTLIVQNKLFSYSDDLLSSSPIAIQSRLDAIIACGITARRQLGRIVRNCPAVMFARDIDGMRRAAEALSGFFTRKEIVSIIVNCPQILLQNVEEVEKKYEYIYYRVRL</sequence>
<dbReference type="Proteomes" id="UP000095283">
    <property type="component" value="Unplaced"/>
</dbReference>
<reference evidence="4" key="1">
    <citation type="submission" date="2016-11" db="UniProtKB">
        <authorList>
            <consortium name="WormBaseParasite"/>
        </authorList>
    </citation>
    <scope>IDENTIFICATION</scope>
</reference>
<dbReference type="InterPro" id="IPR003690">
    <property type="entry name" value="MTERF"/>
</dbReference>
<dbReference type="GO" id="GO:0003676">
    <property type="term" value="F:nucleic acid binding"/>
    <property type="evidence" value="ECO:0007669"/>
    <property type="project" value="InterPro"/>
</dbReference>
<keyword evidence="2" id="KW-0809">Transit peptide</keyword>